<organism evidence="3 4">
    <name type="scientific">Desulfoscipio geothermicus DSM 3669</name>
    <dbReference type="NCBI Taxonomy" id="1121426"/>
    <lineage>
        <taxon>Bacteria</taxon>
        <taxon>Bacillati</taxon>
        <taxon>Bacillota</taxon>
        <taxon>Clostridia</taxon>
        <taxon>Eubacteriales</taxon>
        <taxon>Desulfallaceae</taxon>
        <taxon>Desulfoscipio</taxon>
    </lineage>
</organism>
<dbReference type="AlphaFoldDB" id="A0A1I6DJ67"/>
<evidence type="ECO:0000313" key="4">
    <source>
        <dbReference type="Proteomes" id="UP000199584"/>
    </source>
</evidence>
<keyword evidence="1" id="KW-0812">Transmembrane</keyword>
<protein>
    <submittedName>
        <fullName evidence="3">FHA domain-containing protein</fullName>
    </submittedName>
</protein>
<dbReference type="EMBL" id="FOYM01000012">
    <property type="protein sequence ID" value="SFR05490.1"/>
    <property type="molecule type" value="Genomic_DNA"/>
</dbReference>
<name>A0A1I6DJ67_9FIRM</name>
<keyword evidence="1" id="KW-1133">Transmembrane helix</keyword>
<dbReference type="STRING" id="39060.SAMN05660706_11234"/>
<accession>A0A1I6DJ67</accession>
<feature type="transmembrane region" description="Helical" evidence="1">
    <location>
        <begin position="6"/>
        <end position="28"/>
    </location>
</feature>
<dbReference type="OrthoDB" id="9816434at2"/>
<evidence type="ECO:0000313" key="3">
    <source>
        <dbReference type="EMBL" id="SFR05490.1"/>
    </source>
</evidence>
<sequence>MDIILFVLRTLFLVFIYVFIFILLIYLIRDLHNTDGPAASDVAGAQTGDGPAGRGVRKKSGFGALVVESAPREYALEGSEYELTREIKLGRGPNNEIILPGRFASNRHARLYLRDGQYWLDDLGSKNGTYLNGKLLTGPAVLADGDQIRIGDIIFRFVRWGYEVESDHRMRSGAPAE</sequence>
<reference evidence="4" key="1">
    <citation type="submission" date="2016-10" db="EMBL/GenBank/DDBJ databases">
        <authorList>
            <person name="Varghese N."/>
            <person name="Submissions S."/>
        </authorList>
    </citation>
    <scope>NUCLEOTIDE SEQUENCE [LARGE SCALE GENOMIC DNA]</scope>
    <source>
        <strain evidence="4">DSM 3669</strain>
    </source>
</reference>
<keyword evidence="4" id="KW-1185">Reference proteome</keyword>
<dbReference type="Proteomes" id="UP000199584">
    <property type="component" value="Unassembled WGS sequence"/>
</dbReference>
<dbReference type="Pfam" id="PF00498">
    <property type="entry name" value="FHA"/>
    <property type="match status" value="1"/>
</dbReference>
<evidence type="ECO:0000259" key="2">
    <source>
        <dbReference type="PROSITE" id="PS50006"/>
    </source>
</evidence>
<proteinExistence type="predicted"/>
<dbReference type="RefSeq" id="WP_092483079.1">
    <property type="nucleotide sequence ID" value="NZ_FOYM01000012.1"/>
</dbReference>
<dbReference type="SUPFAM" id="SSF49879">
    <property type="entry name" value="SMAD/FHA domain"/>
    <property type="match status" value="1"/>
</dbReference>
<feature type="domain" description="FHA" evidence="2">
    <location>
        <begin position="87"/>
        <end position="136"/>
    </location>
</feature>
<gene>
    <name evidence="3" type="ORF">SAMN05660706_11234</name>
</gene>
<evidence type="ECO:0000256" key="1">
    <source>
        <dbReference type="SAM" id="Phobius"/>
    </source>
</evidence>
<dbReference type="PROSITE" id="PS50006">
    <property type="entry name" value="FHA_DOMAIN"/>
    <property type="match status" value="1"/>
</dbReference>
<keyword evidence="1" id="KW-0472">Membrane</keyword>
<dbReference type="SMART" id="SM00240">
    <property type="entry name" value="FHA"/>
    <property type="match status" value="1"/>
</dbReference>
<dbReference type="InterPro" id="IPR000253">
    <property type="entry name" value="FHA_dom"/>
</dbReference>
<dbReference type="CDD" id="cd00060">
    <property type="entry name" value="FHA"/>
    <property type="match status" value="1"/>
</dbReference>
<dbReference type="InterPro" id="IPR008984">
    <property type="entry name" value="SMAD_FHA_dom_sf"/>
</dbReference>
<dbReference type="Gene3D" id="2.60.200.20">
    <property type="match status" value="1"/>
</dbReference>